<evidence type="ECO:0000256" key="1">
    <source>
        <dbReference type="SAM" id="MobiDB-lite"/>
    </source>
</evidence>
<sequence>MTSANPFAFNPPPPPPPSLQHQRYPHQSSSPSPGDGPQVADIDIEDVTENGTETEISMNVAEVHSRDDDRGAQDQNNVFGLPPSASRSDVHAPGAEQERPSTAVSTSSNNRHTITQPSTPIKPMSAPQTPSTHKGSPWGAFKPLTIGYGSGGLAGDAVGVQRINMGARQPLLKRRVPQQQQGSSPPISQNNSTASIRSAPPVVPATSTPIISGTVGSADDANKKKSIVIAGPEKHEVIKRKIGNADNQRGQTKKVKGNDGNTDGEETEVDEEYDFDPQAQVEIFDHKTHLEAKWDQIHAGLEAVLQTFAKETLDNAFDTIYAVSQMFHKMDTEARAKLIEGVEGIKDQERLHVVGRSSSLERPTAFYGLSSRGEGRIDVHESEEHEERVILIHGCVVISLGSAKDTFDHIAKETQRFAEMLQKTCGGGWASDLLPAAAGGDGYSTEGVKNESGRDGSERVHTQGTVVAYGGHGTALQNEAGHRNGVADGHR</sequence>
<evidence type="ECO:0000313" key="2">
    <source>
        <dbReference type="EMBL" id="OCF35253.1"/>
    </source>
</evidence>
<feature type="compositionally biased region" description="Polar residues" evidence="1">
    <location>
        <begin position="100"/>
        <end position="119"/>
    </location>
</feature>
<reference evidence="3" key="2">
    <citation type="submission" date="2013-12" db="EMBL/GenBank/DDBJ databases">
        <title>Evolution of pathogenesis and genome organization in the Tremellales.</title>
        <authorList>
            <person name="Cuomo C."/>
            <person name="Litvintseva A."/>
            <person name="Heitman J."/>
            <person name="Chen Y."/>
            <person name="Sun S."/>
            <person name="Springer D."/>
            <person name="Dromer F."/>
            <person name="Young S."/>
            <person name="Zeng Q."/>
            <person name="Chapman S."/>
            <person name="Gujja S."/>
            <person name="Saif S."/>
            <person name="Birren B."/>
        </authorList>
    </citation>
    <scope>NUCLEOTIDE SEQUENCE [LARGE SCALE GENOMIC DNA]</scope>
    <source>
        <strain evidence="3">BCC8398</strain>
    </source>
</reference>
<evidence type="ECO:0000313" key="3">
    <source>
        <dbReference type="Proteomes" id="UP000092666"/>
    </source>
</evidence>
<accession>A0A1B9GW46</accession>
<organism evidence="2 3">
    <name type="scientific">Kwoniella heveanensis BCC8398</name>
    <dbReference type="NCBI Taxonomy" id="1296120"/>
    <lineage>
        <taxon>Eukaryota</taxon>
        <taxon>Fungi</taxon>
        <taxon>Dikarya</taxon>
        <taxon>Basidiomycota</taxon>
        <taxon>Agaricomycotina</taxon>
        <taxon>Tremellomycetes</taxon>
        <taxon>Tremellales</taxon>
        <taxon>Cryptococcaceae</taxon>
        <taxon>Kwoniella</taxon>
    </lineage>
</organism>
<dbReference type="EMBL" id="KI669499">
    <property type="protein sequence ID" value="OCF35253.1"/>
    <property type="molecule type" value="Genomic_DNA"/>
</dbReference>
<dbReference type="AlphaFoldDB" id="A0A1B9GW46"/>
<feature type="region of interest" description="Disordered" evidence="1">
    <location>
        <begin position="1"/>
        <end position="141"/>
    </location>
</feature>
<feature type="compositionally biased region" description="Pro residues" evidence="1">
    <location>
        <begin position="9"/>
        <end position="18"/>
    </location>
</feature>
<feature type="compositionally biased region" description="Low complexity" evidence="1">
    <location>
        <begin position="25"/>
        <end position="38"/>
    </location>
</feature>
<feature type="region of interest" description="Disordered" evidence="1">
    <location>
        <begin position="238"/>
        <end position="270"/>
    </location>
</feature>
<name>A0A1B9GW46_9TREE</name>
<proteinExistence type="predicted"/>
<feature type="region of interest" description="Disordered" evidence="1">
    <location>
        <begin position="169"/>
        <end position="218"/>
    </location>
</feature>
<keyword evidence="3" id="KW-1185">Reference proteome</keyword>
<gene>
    <name evidence="2" type="ORF">I316_02799</name>
</gene>
<dbReference type="Proteomes" id="UP000092666">
    <property type="component" value="Unassembled WGS sequence"/>
</dbReference>
<feature type="compositionally biased region" description="Polar residues" evidence="1">
    <location>
        <begin position="205"/>
        <end position="215"/>
    </location>
</feature>
<dbReference type="OrthoDB" id="2575452at2759"/>
<reference evidence="2 3" key="1">
    <citation type="submission" date="2013-07" db="EMBL/GenBank/DDBJ databases">
        <title>The Genome Sequence of Cryptococcus heveanensis BCC8398.</title>
        <authorList>
            <consortium name="The Broad Institute Genome Sequencing Platform"/>
            <person name="Cuomo C."/>
            <person name="Litvintseva A."/>
            <person name="Chen Y."/>
            <person name="Heitman J."/>
            <person name="Sun S."/>
            <person name="Springer D."/>
            <person name="Dromer F."/>
            <person name="Young S.K."/>
            <person name="Zeng Q."/>
            <person name="Gargeya S."/>
            <person name="Fitzgerald M."/>
            <person name="Abouelleil A."/>
            <person name="Alvarado L."/>
            <person name="Berlin A.M."/>
            <person name="Chapman S.B."/>
            <person name="Dewar J."/>
            <person name="Goldberg J."/>
            <person name="Griggs A."/>
            <person name="Gujja S."/>
            <person name="Hansen M."/>
            <person name="Howarth C."/>
            <person name="Imamovic A."/>
            <person name="Larimer J."/>
            <person name="McCowan C."/>
            <person name="Murphy C."/>
            <person name="Pearson M."/>
            <person name="Priest M."/>
            <person name="Roberts A."/>
            <person name="Saif S."/>
            <person name="Shea T."/>
            <person name="Sykes S."/>
            <person name="Wortman J."/>
            <person name="Nusbaum C."/>
            <person name="Birren B."/>
        </authorList>
    </citation>
    <scope>NUCLEOTIDE SEQUENCE [LARGE SCALE GENOMIC DNA]</scope>
    <source>
        <strain evidence="2 3">BCC8398</strain>
    </source>
</reference>
<feature type="compositionally biased region" description="Basic and acidic residues" evidence="1">
    <location>
        <begin position="63"/>
        <end position="72"/>
    </location>
</feature>
<protein>
    <submittedName>
        <fullName evidence="2">Uncharacterized protein</fullName>
    </submittedName>
</protein>
<feature type="compositionally biased region" description="Low complexity" evidence="1">
    <location>
        <begin position="177"/>
        <end position="189"/>
    </location>
</feature>